<evidence type="ECO:0000259" key="2">
    <source>
        <dbReference type="PROSITE" id="PS51898"/>
    </source>
</evidence>
<name>A0ABS3KWH1_9PROT</name>
<feature type="domain" description="Tyr recombinase" evidence="2">
    <location>
        <begin position="82"/>
        <end position="274"/>
    </location>
</feature>
<dbReference type="InterPro" id="IPR002104">
    <property type="entry name" value="Integrase_catalytic"/>
</dbReference>
<reference evidence="3 4" key="1">
    <citation type="submission" date="2020-09" db="EMBL/GenBank/DDBJ databases">
        <title>Roseomonas.</title>
        <authorList>
            <person name="Zhu W."/>
        </authorList>
    </citation>
    <scope>NUCLEOTIDE SEQUENCE [LARGE SCALE GENOMIC DNA]</scope>
    <source>
        <strain evidence="3 4">573</strain>
    </source>
</reference>
<keyword evidence="1" id="KW-0233">DNA recombination</keyword>
<protein>
    <submittedName>
        <fullName evidence="3">Site-specific integrase</fullName>
    </submittedName>
</protein>
<dbReference type="SUPFAM" id="SSF56349">
    <property type="entry name" value="DNA breaking-rejoining enzymes"/>
    <property type="match status" value="1"/>
</dbReference>
<dbReference type="EMBL" id="JACTNG010000022">
    <property type="protein sequence ID" value="MBO1081821.1"/>
    <property type="molecule type" value="Genomic_DNA"/>
</dbReference>
<accession>A0ABS3KWH1</accession>
<dbReference type="RefSeq" id="WP_207420003.1">
    <property type="nucleotide sequence ID" value="NZ_CP061183.1"/>
</dbReference>
<evidence type="ECO:0000313" key="4">
    <source>
        <dbReference type="Proteomes" id="UP001518989"/>
    </source>
</evidence>
<sequence>MEPDPAARLSRPQVLAFIAALREGRSWRTVTSLLSHLAMAAAVMFGEQDWRWLKRLNSQARQRVTPSDRKLGRLVSPRQLLELGQTLMAEADQVNGATTAALRHRDGLMIALLALRPLRRRNLMRLTLGTQLRQQDGRWDILIAGEQTKNHRPIELPFPAILVPALEHYLAVHRPTLLARGAAAEASLWIGNTGRPLAELRAWQVITSHTRERLGVSVNPHLFRDCAASFLGEVDPEHVRMAAPLLGHASYATTERHYILAQSRTALTQYQALLESLRRPPRQGHRSSR</sequence>
<organism evidence="3 4">
    <name type="scientific">Roseomonas haemaphysalidis</name>
    <dbReference type="NCBI Taxonomy" id="2768162"/>
    <lineage>
        <taxon>Bacteria</taxon>
        <taxon>Pseudomonadati</taxon>
        <taxon>Pseudomonadota</taxon>
        <taxon>Alphaproteobacteria</taxon>
        <taxon>Acetobacterales</taxon>
        <taxon>Roseomonadaceae</taxon>
        <taxon>Roseomonas</taxon>
    </lineage>
</organism>
<proteinExistence type="predicted"/>
<dbReference type="Gene3D" id="1.10.443.10">
    <property type="entry name" value="Intergrase catalytic core"/>
    <property type="match status" value="1"/>
</dbReference>
<evidence type="ECO:0000313" key="3">
    <source>
        <dbReference type="EMBL" id="MBO1081821.1"/>
    </source>
</evidence>
<comment type="caution">
    <text evidence="3">The sequence shown here is derived from an EMBL/GenBank/DDBJ whole genome shotgun (WGS) entry which is preliminary data.</text>
</comment>
<evidence type="ECO:0000256" key="1">
    <source>
        <dbReference type="ARBA" id="ARBA00023172"/>
    </source>
</evidence>
<dbReference type="InterPro" id="IPR011010">
    <property type="entry name" value="DNA_brk_join_enz"/>
</dbReference>
<dbReference type="Pfam" id="PF00589">
    <property type="entry name" value="Phage_integrase"/>
    <property type="match status" value="1"/>
</dbReference>
<dbReference type="PROSITE" id="PS51898">
    <property type="entry name" value="TYR_RECOMBINASE"/>
    <property type="match status" value="1"/>
</dbReference>
<keyword evidence="4" id="KW-1185">Reference proteome</keyword>
<dbReference type="Proteomes" id="UP001518989">
    <property type="component" value="Unassembled WGS sequence"/>
</dbReference>
<gene>
    <name evidence="3" type="ORF">IAI61_22600</name>
</gene>
<dbReference type="InterPro" id="IPR013762">
    <property type="entry name" value="Integrase-like_cat_sf"/>
</dbReference>